<keyword evidence="3" id="KW-1185">Reference proteome</keyword>
<protein>
    <submittedName>
        <fullName evidence="2">Uncharacterized protein</fullName>
    </submittedName>
</protein>
<keyword evidence="1" id="KW-1133">Transmembrane helix</keyword>
<evidence type="ECO:0000313" key="2">
    <source>
        <dbReference type="EMBL" id="SDK40614.1"/>
    </source>
</evidence>
<organism evidence="2 3">
    <name type="scientific">Methylophilus rhizosphaerae</name>
    <dbReference type="NCBI Taxonomy" id="492660"/>
    <lineage>
        <taxon>Bacteria</taxon>
        <taxon>Pseudomonadati</taxon>
        <taxon>Pseudomonadota</taxon>
        <taxon>Betaproteobacteria</taxon>
        <taxon>Nitrosomonadales</taxon>
        <taxon>Methylophilaceae</taxon>
        <taxon>Methylophilus</taxon>
    </lineage>
</organism>
<gene>
    <name evidence="2" type="ORF">SAMN05192566_1245</name>
</gene>
<reference evidence="3" key="1">
    <citation type="submission" date="2016-10" db="EMBL/GenBank/DDBJ databases">
        <authorList>
            <person name="Varghese N."/>
            <person name="Submissions S."/>
        </authorList>
    </citation>
    <scope>NUCLEOTIDE SEQUENCE [LARGE SCALE GENOMIC DNA]</scope>
    <source>
        <strain evidence="3">CBMB127</strain>
    </source>
</reference>
<keyword evidence="1" id="KW-0472">Membrane</keyword>
<evidence type="ECO:0000313" key="3">
    <source>
        <dbReference type="Proteomes" id="UP000198629"/>
    </source>
</evidence>
<evidence type="ECO:0000256" key="1">
    <source>
        <dbReference type="SAM" id="Phobius"/>
    </source>
</evidence>
<dbReference type="OrthoDB" id="9803416at2"/>
<dbReference type="AlphaFoldDB" id="A0A1G9BN82"/>
<dbReference type="STRING" id="492660.SAMN05192566_1245"/>
<accession>A0A1G9BN82</accession>
<sequence>MRRFRRQSHKSLFSKTKNFLEVVKYIVEILAILIAGAWAYSKYLKIEKPLEIRTASTGFLNWSRLPAKDICLASLGVTIKNIGTLPFVVNKVVIESWSIDDASLTSAQNYFSPVSDKNKKLLVRKEFVGADSTSLVGTYGVNEENATDFSFTVKYEPKSAVYFLATVTGPYVNIKEGRWGFACDVEAN</sequence>
<keyword evidence="1" id="KW-0812">Transmembrane</keyword>
<name>A0A1G9BN82_9PROT</name>
<proteinExistence type="predicted"/>
<dbReference type="RefSeq" id="WP_091471267.1">
    <property type="nucleotide sequence ID" value="NZ_FNFX01000002.1"/>
</dbReference>
<feature type="transmembrane region" description="Helical" evidence="1">
    <location>
        <begin position="21"/>
        <end position="40"/>
    </location>
</feature>
<dbReference type="Proteomes" id="UP000198629">
    <property type="component" value="Unassembled WGS sequence"/>
</dbReference>
<dbReference type="EMBL" id="FNFX01000002">
    <property type="protein sequence ID" value="SDK40614.1"/>
    <property type="molecule type" value="Genomic_DNA"/>
</dbReference>